<keyword evidence="2" id="KW-1185">Reference proteome</keyword>
<accession>A0ACC2T1U0</accession>
<dbReference type="EMBL" id="QTSX02003728">
    <property type="protein sequence ID" value="KAJ9068486.1"/>
    <property type="molecule type" value="Genomic_DNA"/>
</dbReference>
<protein>
    <submittedName>
        <fullName evidence="1">Uncharacterized protein</fullName>
    </submittedName>
</protein>
<name>A0ACC2T1U0_9FUNG</name>
<organism evidence="1 2">
    <name type="scientific">Entomophthora muscae</name>
    <dbReference type="NCBI Taxonomy" id="34485"/>
    <lineage>
        <taxon>Eukaryota</taxon>
        <taxon>Fungi</taxon>
        <taxon>Fungi incertae sedis</taxon>
        <taxon>Zoopagomycota</taxon>
        <taxon>Entomophthoromycotina</taxon>
        <taxon>Entomophthoromycetes</taxon>
        <taxon>Entomophthorales</taxon>
        <taxon>Entomophthoraceae</taxon>
        <taxon>Entomophthora</taxon>
    </lineage>
</organism>
<reference evidence="1" key="1">
    <citation type="submission" date="2022-04" db="EMBL/GenBank/DDBJ databases">
        <title>Genome of the entomopathogenic fungus Entomophthora muscae.</title>
        <authorList>
            <person name="Elya C."/>
            <person name="Lovett B.R."/>
            <person name="Lee E."/>
            <person name="Macias A.M."/>
            <person name="Hajek A.E."/>
            <person name="De Bivort B.L."/>
            <person name="Kasson M.T."/>
            <person name="De Fine Licht H.H."/>
            <person name="Stajich J.E."/>
        </authorList>
    </citation>
    <scope>NUCLEOTIDE SEQUENCE</scope>
    <source>
        <strain evidence="1">Berkeley</strain>
    </source>
</reference>
<sequence>MYSVRSDKDPLVTLISASQVILPPSLLPTLGDSPPTQVTGLCSLASSQQDILLALPGNLLHYVLLAQLSSLDGMTLLSKLTPEHP</sequence>
<gene>
    <name evidence="1" type="ORF">DSO57_1028214</name>
</gene>
<dbReference type="Proteomes" id="UP001165960">
    <property type="component" value="Unassembled WGS sequence"/>
</dbReference>
<evidence type="ECO:0000313" key="1">
    <source>
        <dbReference type="EMBL" id="KAJ9068486.1"/>
    </source>
</evidence>
<proteinExistence type="predicted"/>
<evidence type="ECO:0000313" key="2">
    <source>
        <dbReference type="Proteomes" id="UP001165960"/>
    </source>
</evidence>
<comment type="caution">
    <text evidence="1">The sequence shown here is derived from an EMBL/GenBank/DDBJ whole genome shotgun (WGS) entry which is preliminary data.</text>
</comment>